<dbReference type="InterPro" id="IPR050564">
    <property type="entry name" value="F420-G6PD/mer"/>
</dbReference>
<dbReference type="PANTHER" id="PTHR43244:SF2">
    <property type="entry name" value="CONSERVED HYPOTHETICAL ALANINE AND PROLINE-RICH PROTEIN"/>
    <property type="match status" value="1"/>
</dbReference>
<feature type="domain" description="Luciferase-like" evidence="1">
    <location>
        <begin position="13"/>
        <end position="246"/>
    </location>
</feature>
<dbReference type="GO" id="GO:0016705">
    <property type="term" value="F:oxidoreductase activity, acting on paired donors, with incorporation or reduction of molecular oxygen"/>
    <property type="evidence" value="ECO:0007669"/>
    <property type="project" value="InterPro"/>
</dbReference>
<dbReference type="Pfam" id="PF00296">
    <property type="entry name" value="Bac_luciferase"/>
    <property type="match status" value="1"/>
</dbReference>
<evidence type="ECO:0000313" key="2">
    <source>
        <dbReference type="EMBL" id="EKF21662.1"/>
    </source>
</evidence>
<protein>
    <submittedName>
        <fullName evidence="2">Putative F420-dependent oxidoreductase domain protein</fullName>
    </submittedName>
</protein>
<sequence>MKWGIVFSSTGFPDPDAAVALAVAAEEAGFESLWAPEHVVMSRHPDATPYRGSPDGKMDRLARRGGIPDPLIWFGYVAAVTKRIRFGTGVLILPEHQPVVLAKSAATLDHLSGGRLMLGVGVGELPEEYAAVGMTFTDRGKRMDEYIDAIRELWRNDVASFDGRYVKFDQVECRPWPVRRDIPLFIGGSSRAAIRRAALRGDGYFPFVFPGQDPEVELPRLIARVRAETAAAGRDPDAMEFTAGGARTVEAAKRYADFGIHRLTVAIRARTIPEMRDEVARLGDELVGPTADL</sequence>
<dbReference type="SUPFAM" id="SSF51679">
    <property type="entry name" value="Bacterial luciferase-like"/>
    <property type="match status" value="1"/>
</dbReference>
<gene>
    <name evidence="2" type="ORF">C731_4401</name>
</gene>
<dbReference type="PANTHER" id="PTHR43244">
    <property type="match status" value="1"/>
</dbReference>
<proteinExistence type="predicted"/>
<dbReference type="NCBIfam" id="TIGR03619">
    <property type="entry name" value="F420_Rv2161c"/>
    <property type="match status" value="1"/>
</dbReference>
<dbReference type="InterPro" id="IPR036661">
    <property type="entry name" value="Luciferase-like_sf"/>
</dbReference>
<name>K5BCL7_MYCHD</name>
<dbReference type="InterPro" id="IPR011251">
    <property type="entry name" value="Luciferase-like_dom"/>
</dbReference>
<keyword evidence="3" id="KW-1185">Reference proteome</keyword>
<reference evidence="2 3" key="1">
    <citation type="journal article" date="2012" name="J. Bacteriol.">
        <title>Genome sequence of Mycobacterium hassiacum DSM 44199, a rare source of heat-stable mycobacterial proteins.</title>
        <authorList>
            <person name="Tiago I."/>
            <person name="Maranha A."/>
            <person name="Mendes V."/>
            <person name="Alarico S."/>
            <person name="Moynihan P.J."/>
            <person name="Clarke A.J."/>
            <person name="Macedo-Ribeiro S."/>
            <person name="Pereira P.J."/>
            <person name="Empadinhas N."/>
        </authorList>
    </citation>
    <scope>NUCLEOTIDE SEQUENCE [LARGE SCALE GENOMIC DNA]</scope>
    <source>
        <strain evidence="3">DSM 44199 / CIP 105218 / JCM 12690 / 3849</strain>
    </source>
</reference>
<dbReference type="Proteomes" id="UP000006265">
    <property type="component" value="Unassembled WGS sequence"/>
</dbReference>
<dbReference type="EMBL" id="AMRA01000123">
    <property type="protein sequence ID" value="EKF21662.1"/>
    <property type="molecule type" value="Genomic_DNA"/>
</dbReference>
<accession>K5BCL7</accession>
<dbReference type="Gene3D" id="3.20.20.30">
    <property type="entry name" value="Luciferase-like domain"/>
    <property type="match status" value="1"/>
</dbReference>
<dbReference type="PATRIC" id="fig|1122247.3.peg.4220"/>
<comment type="caution">
    <text evidence="2">The sequence shown here is derived from an EMBL/GenBank/DDBJ whole genome shotgun (WGS) entry which is preliminary data.</text>
</comment>
<dbReference type="eggNOG" id="COG2141">
    <property type="taxonomic scope" value="Bacteria"/>
</dbReference>
<evidence type="ECO:0000259" key="1">
    <source>
        <dbReference type="Pfam" id="PF00296"/>
    </source>
</evidence>
<evidence type="ECO:0000313" key="3">
    <source>
        <dbReference type="Proteomes" id="UP000006265"/>
    </source>
</evidence>
<dbReference type="OrthoDB" id="3206024at2"/>
<dbReference type="RefSeq" id="WP_005631628.1">
    <property type="nucleotide sequence ID" value="NZ_AMRA01000123.1"/>
</dbReference>
<organism evidence="2 3">
    <name type="scientific">Mycolicibacterium hassiacum (strain DSM 44199 / CIP 105218 / JCM 12690 / 3849)</name>
    <name type="common">Mycobacterium hassiacum</name>
    <dbReference type="NCBI Taxonomy" id="1122247"/>
    <lineage>
        <taxon>Bacteria</taxon>
        <taxon>Bacillati</taxon>
        <taxon>Actinomycetota</taxon>
        <taxon>Actinomycetes</taxon>
        <taxon>Mycobacteriales</taxon>
        <taxon>Mycobacteriaceae</taxon>
        <taxon>Mycolicibacterium</taxon>
    </lineage>
</organism>
<dbReference type="STRING" id="1122247.GCA_000379865_00368"/>
<dbReference type="InterPro" id="IPR019921">
    <property type="entry name" value="Lucif-like_OxRdtase_Rv2161c"/>
</dbReference>
<dbReference type="AlphaFoldDB" id="K5BCL7"/>